<organism evidence="1 2">
    <name type="scientific">Dichanthelium oligosanthes</name>
    <dbReference type="NCBI Taxonomy" id="888268"/>
    <lineage>
        <taxon>Eukaryota</taxon>
        <taxon>Viridiplantae</taxon>
        <taxon>Streptophyta</taxon>
        <taxon>Embryophyta</taxon>
        <taxon>Tracheophyta</taxon>
        <taxon>Spermatophyta</taxon>
        <taxon>Magnoliopsida</taxon>
        <taxon>Liliopsida</taxon>
        <taxon>Poales</taxon>
        <taxon>Poaceae</taxon>
        <taxon>PACMAD clade</taxon>
        <taxon>Panicoideae</taxon>
        <taxon>Panicodae</taxon>
        <taxon>Paniceae</taxon>
        <taxon>Dichantheliinae</taxon>
        <taxon>Dichanthelium</taxon>
    </lineage>
</organism>
<accession>A0A1E5VGS7</accession>
<sequence length="90" mass="10602">LFQLETDGTVKQFTRFKRPIIDVCVQSHDNDSGFFAIKFMELWNGESFHVPVLTENVRQYMSQLLFYGLYHRMNTVTKLPAGLEAHRHRV</sequence>
<name>A0A1E5VGS7_9POAL</name>
<dbReference type="Proteomes" id="UP000095767">
    <property type="component" value="Unassembled WGS sequence"/>
</dbReference>
<evidence type="ECO:0000313" key="1">
    <source>
        <dbReference type="EMBL" id="OEL24333.1"/>
    </source>
</evidence>
<feature type="non-terminal residue" evidence="1">
    <location>
        <position position="1"/>
    </location>
</feature>
<reference evidence="1 2" key="1">
    <citation type="submission" date="2016-09" db="EMBL/GenBank/DDBJ databases">
        <title>The draft genome of Dichanthelium oligosanthes: A C3 panicoid grass species.</title>
        <authorList>
            <person name="Studer A.J."/>
            <person name="Schnable J.C."/>
            <person name="Brutnell T.P."/>
        </authorList>
    </citation>
    <scope>NUCLEOTIDE SEQUENCE [LARGE SCALE GENOMIC DNA]</scope>
    <source>
        <strain evidence="2">cv. Kellogg 1175</strain>
        <tissue evidence="1">Leaf</tissue>
    </source>
</reference>
<dbReference type="OrthoDB" id="691907at2759"/>
<gene>
    <name evidence="1" type="ORF">BAE44_0014648</name>
</gene>
<comment type="caution">
    <text evidence="1">The sequence shown here is derived from an EMBL/GenBank/DDBJ whole genome shotgun (WGS) entry which is preliminary data.</text>
</comment>
<evidence type="ECO:0000313" key="2">
    <source>
        <dbReference type="Proteomes" id="UP000095767"/>
    </source>
</evidence>
<dbReference type="EMBL" id="LWDX02039870">
    <property type="protein sequence ID" value="OEL24333.1"/>
    <property type="molecule type" value="Genomic_DNA"/>
</dbReference>
<dbReference type="AlphaFoldDB" id="A0A1E5VGS7"/>
<protein>
    <submittedName>
        <fullName evidence="1">Uncharacterized protein</fullName>
    </submittedName>
</protein>
<keyword evidence="2" id="KW-1185">Reference proteome</keyword>
<proteinExistence type="predicted"/>